<protein>
    <submittedName>
        <fullName evidence="2">Uncharacterized protein</fullName>
    </submittedName>
</protein>
<feature type="region of interest" description="Disordered" evidence="1">
    <location>
        <begin position="330"/>
        <end position="374"/>
    </location>
</feature>
<dbReference type="Proteomes" id="UP000654075">
    <property type="component" value="Unassembled WGS sequence"/>
</dbReference>
<dbReference type="OrthoDB" id="1099063at2759"/>
<sequence>MALQTQAVAGRCRSRLLLFALLVFSWVAAVKVFQGFKATTVFALAEFSAFGPCAHAAGRVQSRAYAEVRKSDQVPTKAIPSRKDPLVRRLRMFQSISDENLVRWNRFCDEHLDGRRDPARHDAETLKAFLAAVQPLAREVSKIQSKNKTISSNWQELCDTKYPRRGRDPYNYGEDILQNFLVGCKIQAPNEIRLLEDLDAEKIVFIKAVKSFQLKHGEDGRKLWLAACDKDTPGELDPAVFSKEFLLSFLQEAGFEPDPIEQTRLLVMRVKWAQKGQGGHQSWVSFCDNLDLGGHDPSMVEARFLREFLTKFATMPKPSGAMFEAAASLTSPRHPGASSGRADNFSRAGGKATSRRTDRPTELMVQKPQEKNGHLEKALEPATAVPASKKVQSNELEGKAEFAKKVQMFQSMNYGHVKKWNSFCDSQLGGRRDPFCHDAETLKAFLAHAHPLVRAVTQLQSKDNSARQLWDRLCKTEYKGKGNDPYGHSEAVLRDFLKRCNATELGETIKSQMRSAQHHESEVDIEKIGLVKRVKRLQIEAQTSQDKSRWLAFCRRHGSKVFDPVNFSKESLRLFLKEAGVTPSHPEEVAALVKKVKAYQRRGAENYAKWKDYCQSCGLAGNDPSMMDTAELQHFLGIE</sequence>
<gene>
    <name evidence="2" type="ORF">PGLA1383_LOCUS30866</name>
</gene>
<dbReference type="EMBL" id="CAJNNV010025199">
    <property type="protein sequence ID" value="CAE8613083.1"/>
    <property type="molecule type" value="Genomic_DNA"/>
</dbReference>
<proteinExistence type="predicted"/>
<keyword evidence="3" id="KW-1185">Reference proteome</keyword>
<evidence type="ECO:0000256" key="1">
    <source>
        <dbReference type="SAM" id="MobiDB-lite"/>
    </source>
</evidence>
<dbReference type="AlphaFoldDB" id="A0A813FI65"/>
<dbReference type="OMA" id="YCESTRT"/>
<comment type="caution">
    <text evidence="2">The sequence shown here is derived from an EMBL/GenBank/DDBJ whole genome shotgun (WGS) entry which is preliminary data.</text>
</comment>
<name>A0A813FI65_POLGL</name>
<organism evidence="2 3">
    <name type="scientific">Polarella glacialis</name>
    <name type="common">Dinoflagellate</name>
    <dbReference type="NCBI Taxonomy" id="89957"/>
    <lineage>
        <taxon>Eukaryota</taxon>
        <taxon>Sar</taxon>
        <taxon>Alveolata</taxon>
        <taxon>Dinophyceae</taxon>
        <taxon>Suessiales</taxon>
        <taxon>Suessiaceae</taxon>
        <taxon>Polarella</taxon>
    </lineage>
</organism>
<accession>A0A813FI65</accession>
<evidence type="ECO:0000313" key="3">
    <source>
        <dbReference type="Proteomes" id="UP000654075"/>
    </source>
</evidence>
<reference evidence="2" key="1">
    <citation type="submission" date="2021-02" db="EMBL/GenBank/DDBJ databases">
        <authorList>
            <person name="Dougan E. K."/>
            <person name="Rhodes N."/>
            <person name="Thang M."/>
            <person name="Chan C."/>
        </authorList>
    </citation>
    <scope>NUCLEOTIDE SEQUENCE</scope>
</reference>
<evidence type="ECO:0000313" key="2">
    <source>
        <dbReference type="EMBL" id="CAE8613083.1"/>
    </source>
</evidence>